<feature type="coiled-coil region" evidence="7">
    <location>
        <begin position="35"/>
        <end position="62"/>
    </location>
</feature>
<dbReference type="NCBIfam" id="TIGR01167">
    <property type="entry name" value="LPXTG_anchor"/>
    <property type="match status" value="1"/>
</dbReference>
<evidence type="ECO:0000256" key="5">
    <source>
        <dbReference type="ARBA" id="ARBA00022801"/>
    </source>
</evidence>
<keyword evidence="8" id="KW-0472">Membrane</keyword>
<evidence type="ECO:0000259" key="9">
    <source>
        <dbReference type="PROSITE" id="PS50847"/>
    </source>
</evidence>
<dbReference type="InterPro" id="IPR005754">
    <property type="entry name" value="Sortase"/>
</dbReference>
<dbReference type="Gene3D" id="2.40.260.10">
    <property type="entry name" value="Sortase"/>
    <property type="match status" value="1"/>
</dbReference>
<evidence type="ECO:0000256" key="3">
    <source>
        <dbReference type="ARBA" id="ARBA00022525"/>
    </source>
</evidence>
<evidence type="ECO:0000313" key="11">
    <source>
        <dbReference type="Proteomes" id="UP001292084"/>
    </source>
</evidence>
<keyword evidence="3" id="KW-0964">Secreted</keyword>
<evidence type="ECO:0000256" key="8">
    <source>
        <dbReference type="SAM" id="Phobius"/>
    </source>
</evidence>
<dbReference type="NCBIfam" id="TIGR01076">
    <property type="entry name" value="sortase_fam"/>
    <property type="match status" value="1"/>
</dbReference>
<keyword evidence="4" id="KW-0732">Signal</keyword>
<dbReference type="InterPro" id="IPR042002">
    <property type="entry name" value="Sortase_C"/>
</dbReference>
<dbReference type="PROSITE" id="PS50847">
    <property type="entry name" value="GRAM_POS_ANCHORING"/>
    <property type="match status" value="1"/>
</dbReference>
<keyword evidence="8" id="KW-1133">Transmembrane helix</keyword>
<name>A0ABU5KJL9_9BACL</name>
<dbReference type="SUPFAM" id="SSF63817">
    <property type="entry name" value="Sortase"/>
    <property type="match status" value="1"/>
</dbReference>
<evidence type="ECO:0000256" key="7">
    <source>
        <dbReference type="SAM" id="Coils"/>
    </source>
</evidence>
<keyword evidence="2" id="KW-0134">Cell wall</keyword>
<keyword evidence="5" id="KW-0378">Hydrolase</keyword>
<comment type="subcellular location">
    <subcellularLocation>
        <location evidence="1">Secreted</location>
        <location evidence="1">Cell wall</location>
        <topology evidence="1">Peptidoglycan-anchor</topology>
    </subcellularLocation>
</comment>
<dbReference type="InterPro" id="IPR019931">
    <property type="entry name" value="LPXTG_anchor"/>
</dbReference>
<organism evidence="10 11">
    <name type="scientific">Jeotgalibacillus haloalkalitolerans</name>
    <dbReference type="NCBI Taxonomy" id="3104292"/>
    <lineage>
        <taxon>Bacteria</taxon>
        <taxon>Bacillati</taxon>
        <taxon>Bacillota</taxon>
        <taxon>Bacilli</taxon>
        <taxon>Bacillales</taxon>
        <taxon>Caryophanaceae</taxon>
        <taxon>Jeotgalibacillus</taxon>
    </lineage>
</organism>
<dbReference type="CDD" id="cd05827">
    <property type="entry name" value="Sortase_C"/>
    <property type="match status" value="1"/>
</dbReference>
<dbReference type="NCBIfam" id="NF033745">
    <property type="entry name" value="class_C_sortase"/>
    <property type="match status" value="1"/>
</dbReference>
<evidence type="ECO:0000313" key="10">
    <source>
        <dbReference type="EMBL" id="MDZ5711362.1"/>
    </source>
</evidence>
<evidence type="ECO:0000256" key="1">
    <source>
        <dbReference type="ARBA" id="ARBA00004168"/>
    </source>
</evidence>
<keyword evidence="11" id="KW-1185">Reference proteome</keyword>
<keyword evidence="8" id="KW-0812">Transmembrane</keyword>
<comment type="caution">
    <text evidence="10">The sequence shown here is derived from an EMBL/GenBank/DDBJ whole genome shotgun (WGS) entry which is preliminary data.</text>
</comment>
<dbReference type="Pfam" id="PF04203">
    <property type="entry name" value="Sortase"/>
    <property type="match status" value="1"/>
</dbReference>
<feature type="transmembrane region" description="Helical" evidence="8">
    <location>
        <begin position="246"/>
        <end position="266"/>
    </location>
</feature>
<evidence type="ECO:0000256" key="4">
    <source>
        <dbReference type="ARBA" id="ARBA00022729"/>
    </source>
</evidence>
<keyword evidence="7" id="KW-0175">Coiled coil</keyword>
<reference evidence="10 11" key="1">
    <citation type="submission" date="2023-12" db="EMBL/GenBank/DDBJ databases">
        <title>Jeotgalibacillus haloalkaliphilus sp. nov., a novel salt-tolerant bacteria, isolated from the estuary of the Fenhe River into the Yellow River.</title>
        <authorList>
            <person name="Li Y."/>
        </authorList>
    </citation>
    <scope>NUCLEOTIDE SEQUENCE [LARGE SCALE GENOMIC DNA]</scope>
    <source>
        <strain evidence="10 11">HH7-29</strain>
    </source>
</reference>
<accession>A0ABU5KJL9</accession>
<evidence type="ECO:0000256" key="6">
    <source>
        <dbReference type="ARBA" id="ARBA00023088"/>
    </source>
</evidence>
<keyword evidence="6" id="KW-0572">Peptidoglycan-anchor</keyword>
<proteinExistence type="predicted"/>
<evidence type="ECO:0000256" key="2">
    <source>
        <dbReference type="ARBA" id="ARBA00022512"/>
    </source>
</evidence>
<dbReference type="InterPro" id="IPR023365">
    <property type="entry name" value="Sortase_dom-sf"/>
</dbReference>
<sequence>MKKIILTLIFIAGLGLFLYPVVSDMLATTAHQAVIKDHKDLIEQTDQELIAKEKEKVNAHNETLASSDLNFVDPFAEISDNESSGTTSYYDALNLGPIIGNVRVPSIDVELPIYHGTTEEVLSKGAGHLENSSLPSSNAGVHSVITAHRGLPSAKMFRDLDELSVGDHFYIEVLDETIAYEVEKVEVVLPSETSWINMDHEENKATLLTCDPYMINTHRMLVTGTQVPYEPGTDEEIPDTSDDSNVMYLIIIGVALLILVLIIIFIRKRKQGDDE</sequence>
<feature type="domain" description="Gram-positive cocci surface proteins LPxTG" evidence="9">
    <location>
        <begin position="237"/>
        <end position="275"/>
    </location>
</feature>
<protein>
    <submittedName>
        <fullName evidence="10">Class C sortase</fullName>
    </submittedName>
</protein>
<dbReference type="RefSeq" id="WP_322420368.1">
    <property type="nucleotide sequence ID" value="NZ_JAXQNN010000001.1"/>
</dbReference>
<dbReference type="EMBL" id="JAXQNN010000001">
    <property type="protein sequence ID" value="MDZ5711362.1"/>
    <property type="molecule type" value="Genomic_DNA"/>
</dbReference>
<gene>
    <name evidence="10" type="ORF">UFB30_03960</name>
</gene>
<dbReference type="Proteomes" id="UP001292084">
    <property type="component" value="Unassembled WGS sequence"/>
</dbReference>